<evidence type="ECO:0000313" key="2">
    <source>
        <dbReference type="EMBL" id="CAF5220262.1"/>
    </source>
</evidence>
<evidence type="ECO:0000313" key="3">
    <source>
        <dbReference type="Proteomes" id="UP000681720"/>
    </source>
</evidence>
<reference evidence="2" key="1">
    <citation type="submission" date="2021-02" db="EMBL/GenBank/DDBJ databases">
        <authorList>
            <person name="Nowell W R."/>
        </authorList>
    </citation>
    <scope>NUCLEOTIDE SEQUENCE</scope>
</reference>
<accession>A0A8S3JSW1</accession>
<feature type="non-terminal residue" evidence="2">
    <location>
        <position position="1"/>
    </location>
</feature>
<evidence type="ECO:0000256" key="1">
    <source>
        <dbReference type="SAM" id="MobiDB-lite"/>
    </source>
</evidence>
<dbReference type="EMBL" id="CAJOBJ010364610">
    <property type="protein sequence ID" value="CAF5220262.1"/>
    <property type="molecule type" value="Genomic_DNA"/>
</dbReference>
<protein>
    <submittedName>
        <fullName evidence="2">Uncharacterized protein</fullName>
    </submittedName>
</protein>
<organism evidence="2 3">
    <name type="scientific">Rotaria magnacalcarata</name>
    <dbReference type="NCBI Taxonomy" id="392030"/>
    <lineage>
        <taxon>Eukaryota</taxon>
        <taxon>Metazoa</taxon>
        <taxon>Spiralia</taxon>
        <taxon>Gnathifera</taxon>
        <taxon>Rotifera</taxon>
        <taxon>Eurotatoria</taxon>
        <taxon>Bdelloidea</taxon>
        <taxon>Philodinida</taxon>
        <taxon>Philodinidae</taxon>
        <taxon>Rotaria</taxon>
    </lineage>
</organism>
<feature type="non-terminal residue" evidence="2">
    <location>
        <position position="139"/>
    </location>
</feature>
<feature type="region of interest" description="Disordered" evidence="1">
    <location>
        <begin position="43"/>
        <end position="67"/>
    </location>
</feature>
<sequence>MEPILGRGYSINEESDLIDQYSPLSSTIDEDLEQDDDLFYTEEDIVEEEDSSSTARTSNGTLSTSSIDEISGMGLGVFKLPPFKMMPVEATPPPTPLIPRRLLDSINNTTNAFQNMTINTNLPLTPPRSADGTNTNWSL</sequence>
<feature type="region of interest" description="Disordered" evidence="1">
    <location>
        <begin position="118"/>
        <end position="139"/>
    </location>
</feature>
<gene>
    <name evidence="2" type="ORF">GIL414_LOCUS83920</name>
</gene>
<dbReference type="Proteomes" id="UP000681720">
    <property type="component" value="Unassembled WGS sequence"/>
</dbReference>
<dbReference type="AlphaFoldDB" id="A0A8S3JSW1"/>
<proteinExistence type="predicted"/>
<comment type="caution">
    <text evidence="2">The sequence shown here is derived from an EMBL/GenBank/DDBJ whole genome shotgun (WGS) entry which is preliminary data.</text>
</comment>
<feature type="compositionally biased region" description="Polar residues" evidence="1">
    <location>
        <begin position="54"/>
        <end position="67"/>
    </location>
</feature>
<name>A0A8S3JSW1_9BILA</name>